<reference evidence="2" key="2">
    <citation type="submission" date="2015-01" db="EMBL/GenBank/DDBJ databases">
        <title>Evolutionary Origins and Diversification of the Mycorrhizal Mutualists.</title>
        <authorList>
            <consortium name="DOE Joint Genome Institute"/>
            <consortium name="Mycorrhizal Genomics Consortium"/>
            <person name="Kohler A."/>
            <person name="Kuo A."/>
            <person name="Nagy L.G."/>
            <person name="Floudas D."/>
            <person name="Copeland A."/>
            <person name="Barry K.W."/>
            <person name="Cichocki N."/>
            <person name="Veneault-Fourrey C."/>
            <person name="LaButti K."/>
            <person name="Lindquist E.A."/>
            <person name="Lipzen A."/>
            <person name="Lundell T."/>
            <person name="Morin E."/>
            <person name="Murat C."/>
            <person name="Riley R."/>
            <person name="Ohm R."/>
            <person name="Sun H."/>
            <person name="Tunlid A."/>
            <person name="Henrissat B."/>
            <person name="Grigoriev I.V."/>
            <person name="Hibbett D.S."/>
            <person name="Martin F."/>
        </authorList>
    </citation>
    <scope>NUCLEOTIDE SEQUENCE [LARGE SCALE GENOMIC DNA]</scope>
    <source>
        <strain evidence="2">Foug A</strain>
    </source>
</reference>
<organism evidence="1 2">
    <name type="scientific">Scleroderma citrinum Foug A</name>
    <dbReference type="NCBI Taxonomy" id="1036808"/>
    <lineage>
        <taxon>Eukaryota</taxon>
        <taxon>Fungi</taxon>
        <taxon>Dikarya</taxon>
        <taxon>Basidiomycota</taxon>
        <taxon>Agaricomycotina</taxon>
        <taxon>Agaricomycetes</taxon>
        <taxon>Agaricomycetidae</taxon>
        <taxon>Boletales</taxon>
        <taxon>Sclerodermatineae</taxon>
        <taxon>Sclerodermataceae</taxon>
        <taxon>Scleroderma</taxon>
    </lineage>
</organism>
<evidence type="ECO:0000313" key="1">
    <source>
        <dbReference type="EMBL" id="KIM54307.1"/>
    </source>
</evidence>
<name>A0A0C2ZNW9_9AGAM</name>
<keyword evidence="2" id="KW-1185">Reference proteome</keyword>
<accession>A0A0C2ZNW9</accession>
<evidence type="ECO:0000313" key="2">
    <source>
        <dbReference type="Proteomes" id="UP000053989"/>
    </source>
</evidence>
<dbReference type="Proteomes" id="UP000053989">
    <property type="component" value="Unassembled WGS sequence"/>
</dbReference>
<protein>
    <submittedName>
        <fullName evidence="1">Uncharacterized protein</fullName>
    </submittedName>
</protein>
<dbReference type="EMBL" id="KN822157">
    <property type="protein sequence ID" value="KIM54307.1"/>
    <property type="molecule type" value="Genomic_DNA"/>
</dbReference>
<reference evidence="1 2" key="1">
    <citation type="submission" date="2014-04" db="EMBL/GenBank/DDBJ databases">
        <authorList>
            <consortium name="DOE Joint Genome Institute"/>
            <person name="Kuo A."/>
            <person name="Kohler A."/>
            <person name="Nagy L.G."/>
            <person name="Floudas D."/>
            <person name="Copeland A."/>
            <person name="Barry K.W."/>
            <person name="Cichocki N."/>
            <person name="Veneault-Fourrey C."/>
            <person name="LaButti K."/>
            <person name="Lindquist E.A."/>
            <person name="Lipzen A."/>
            <person name="Lundell T."/>
            <person name="Morin E."/>
            <person name="Murat C."/>
            <person name="Sun H."/>
            <person name="Tunlid A."/>
            <person name="Henrissat B."/>
            <person name="Grigoriev I.V."/>
            <person name="Hibbett D.S."/>
            <person name="Martin F."/>
            <person name="Nordberg H.P."/>
            <person name="Cantor M.N."/>
            <person name="Hua S.X."/>
        </authorList>
    </citation>
    <scope>NUCLEOTIDE SEQUENCE [LARGE SCALE GENOMIC DNA]</scope>
    <source>
        <strain evidence="1 2">Foug A</strain>
    </source>
</reference>
<dbReference type="AlphaFoldDB" id="A0A0C2ZNW9"/>
<proteinExistence type="predicted"/>
<dbReference type="HOGENOM" id="CLU_2307700_0_0_1"/>
<gene>
    <name evidence="1" type="ORF">SCLCIDRAFT_1222106</name>
</gene>
<dbReference type="InParanoid" id="A0A0C2ZNW9"/>
<sequence length="100" mass="11233">MYTQLRFPHMPEGTPNLSLPSRTHPTSCAYVRYARELCKYLLVFVLDDFDSVDSGWRLLLISTLGDALIERGDYPYYLHGDGDGVPPLAGSSPCFTQCDQ</sequence>